<evidence type="ECO:0000313" key="3">
    <source>
        <dbReference type="Proteomes" id="UP000276834"/>
    </source>
</evidence>
<dbReference type="EMBL" id="QUSF01005869">
    <property type="protein sequence ID" value="RLV62670.1"/>
    <property type="molecule type" value="Genomic_DNA"/>
</dbReference>
<dbReference type="AlphaFoldDB" id="A0A3L8Q5S4"/>
<evidence type="ECO:0000256" key="1">
    <source>
        <dbReference type="SAM" id="MobiDB-lite"/>
    </source>
</evidence>
<reference evidence="2 3" key="1">
    <citation type="journal article" date="2018" name="Proc. R. Soc. B">
        <title>A non-coding region near Follistatin controls head colour polymorphism in the Gouldian finch.</title>
        <authorList>
            <person name="Toomey M.B."/>
            <person name="Marques C.I."/>
            <person name="Andrade P."/>
            <person name="Araujo P.M."/>
            <person name="Sabatino S."/>
            <person name="Gazda M.A."/>
            <person name="Afonso S."/>
            <person name="Lopes R.J."/>
            <person name="Corbo J.C."/>
            <person name="Carneiro M."/>
        </authorList>
    </citation>
    <scope>NUCLEOTIDE SEQUENCE [LARGE SCALE GENOMIC DNA]</scope>
    <source>
        <strain evidence="2">Red01</strain>
        <tissue evidence="2">Muscle</tissue>
    </source>
</reference>
<name>A0A3L8Q5S4_CHLGU</name>
<protein>
    <submittedName>
        <fullName evidence="2">Uncharacterized protein</fullName>
    </submittedName>
</protein>
<evidence type="ECO:0000313" key="2">
    <source>
        <dbReference type="EMBL" id="RLV62670.1"/>
    </source>
</evidence>
<organism evidence="2 3">
    <name type="scientific">Chloebia gouldiae</name>
    <name type="common">Gouldian finch</name>
    <name type="synonym">Erythrura gouldiae</name>
    <dbReference type="NCBI Taxonomy" id="44316"/>
    <lineage>
        <taxon>Eukaryota</taxon>
        <taxon>Metazoa</taxon>
        <taxon>Chordata</taxon>
        <taxon>Craniata</taxon>
        <taxon>Vertebrata</taxon>
        <taxon>Euteleostomi</taxon>
        <taxon>Archelosauria</taxon>
        <taxon>Archosauria</taxon>
        <taxon>Dinosauria</taxon>
        <taxon>Saurischia</taxon>
        <taxon>Theropoda</taxon>
        <taxon>Coelurosauria</taxon>
        <taxon>Aves</taxon>
        <taxon>Neognathae</taxon>
        <taxon>Neoaves</taxon>
        <taxon>Telluraves</taxon>
        <taxon>Australaves</taxon>
        <taxon>Passeriformes</taxon>
        <taxon>Passeroidea</taxon>
        <taxon>Passeridae</taxon>
        <taxon>Chloebia</taxon>
    </lineage>
</organism>
<accession>A0A3L8Q5S4</accession>
<keyword evidence="3" id="KW-1185">Reference proteome</keyword>
<comment type="caution">
    <text evidence="2">The sequence shown here is derived from an EMBL/GenBank/DDBJ whole genome shotgun (WGS) entry which is preliminary data.</text>
</comment>
<gene>
    <name evidence="2" type="ORF">DV515_00019067</name>
</gene>
<proteinExistence type="predicted"/>
<dbReference type="Proteomes" id="UP000276834">
    <property type="component" value="Unassembled WGS sequence"/>
</dbReference>
<feature type="region of interest" description="Disordered" evidence="1">
    <location>
        <begin position="1"/>
        <end position="21"/>
    </location>
</feature>
<sequence>MQKQLLAPGSYSSSQLGPPARCTCDPEPCPAASLATLAASPVAPARWPAAAMSAVSGSARAPTLSLSRLLCW</sequence>